<comment type="caution">
    <text evidence="1">The sequence shown here is derived from an EMBL/GenBank/DDBJ whole genome shotgun (WGS) entry which is preliminary data.</text>
</comment>
<dbReference type="EMBL" id="JBHSPF010000022">
    <property type="protein sequence ID" value="MFC5628388.1"/>
    <property type="molecule type" value="Genomic_DNA"/>
</dbReference>
<proteinExistence type="predicted"/>
<protein>
    <submittedName>
        <fullName evidence="1">Gas vesicle accessory protein GvpU</fullName>
    </submittedName>
</protein>
<name>A0ABW0U623_9BACI</name>
<dbReference type="NCBIfam" id="NF041667">
    <property type="entry name" value="GvpU"/>
    <property type="match status" value="1"/>
</dbReference>
<dbReference type="RefSeq" id="WP_270898268.1">
    <property type="nucleotide sequence ID" value="NZ_JBHSPF010000022.1"/>
</dbReference>
<keyword evidence="2" id="KW-1185">Reference proteome</keyword>
<dbReference type="Proteomes" id="UP001596143">
    <property type="component" value="Unassembled WGS sequence"/>
</dbReference>
<sequence length="128" mass="15011">MAKEDLHQNEHSDFLLRYLIRLADHGAKMKMMLHVHGLVITGELVGNELYLREMERTVIRDDKIEEKMDNFFKKMQKKFKKEMSADAFETGYIHMKDVTIHLGGEQKTIKQTLWRGRASQVDGFSLIT</sequence>
<dbReference type="InterPro" id="IPR049644">
    <property type="entry name" value="GvpU-like"/>
</dbReference>
<evidence type="ECO:0000313" key="1">
    <source>
        <dbReference type="EMBL" id="MFC5628388.1"/>
    </source>
</evidence>
<evidence type="ECO:0000313" key="2">
    <source>
        <dbReference type="Proteomes" id="UP001596143"/>
    </source>
</evidence>
<accession>A0ABW0U623</accession>
<organism evidence="1 2">
    <name type="scientific">Aliibacillus thermotolerans</name>
    <dbReference type="NCBI Taxonomy" id="1834418"/>
    <lineage>
        <taxon>Bacteria</taxon>
        <taxon>Bacillati</taxon>
        <taxon>Bacillota</taxon>
        <taxon>Bacilli</taxon>
        <taxon>Bacillales</taxon>
        <taxon>Bacillaceae</taxon>
        <taxon>Aliibacillus</taxon>
    </lineage>
</organism>
<gene>
    <name evidence="1" type="primary">gvpU</name>
    <name evidence="1" type="ORF">ACFPTR_05685</name>
</gene>
<reference evidence="2" key="1">
    <citation type="journal article" date="2019" name="Int. J. Syst. Evol. Microbiol.">
        <title>The Global Catalogue of Microorganisms (GCM) 10K type strain sequencing project: providing services to taxonomists for standard genome sequencing and annotation.</title>
        <authorList>
            <consortium name="The Broad Institute Genomics Platform"/>
            <consortium name="The Broad Institute Genome Sequencing Center for Infectious Disease"/>
            <person name="Wu L."/>
            <person name="Ma J."/>
        </authorList>
    </citation>
    <scope>NUCLEOTIDE SEQUENCE [LARGE SCALE GENOMIC DNA]</scope>
    <source>
        <strain evidence="2">CGMCC 1.15790</strain>
    </source>
</reference>